<dbReference type="SUPFAM" id="SSF48403">
    <property type="entry name" value="Ankyrin repeat"/>
    <property type="match status" value="1"/>
</dbReference>
<reference evidence="3 4" key="1">
    <citation type="submission" date="2020-04" db="EMBL/GenBank/DDBJ databases">
        <title>Perkinsus chesapeaki whole genome sequence.</title>
        <authorList>
            <person name="Bogema D.R."/>
        </authorList>
    </citation>
    <scope>NUCLEOTIDE SEQUENCE [LARGE SCALE GENOMIC DNA]</scope>
    <source>
        <strain evidence="3">ATCC PRA-425</strain>
    </source>
</reference>
<dbReference type="Gene3D" id="1.25.40.20">
    <property type="entry name" value="Ankyrin repeat-containing domain"/>
    <property type="match status" value="1"/>
</dbReference>
<dbReference type="AlphaFoldDB" id="A0A7J6LEK6"/>
<evidence type="ECO:0000256" key="2">
    <source>
        <dbReference type="SAM" id="Phobius"/>
    </source>
</evidence>
<proteinExistence type="predicted"/>
<keyword evidence="2" id="KW-0812">Transmembrane</keyword>
<feature type="region of interest" description="Disordered" evidence="1">
    <location>
        <begin position="1"/>
        <end position="35"/>
    </location>
</feature>
<dbReference type="Proteomes" id="UP000591131">
    <property type="component" value="Unassembled WGS sequence"/>
</dbReference>
<feature type="region of interest" description="Disordered" evidence="1">
    <location>
        <begin position="302"/>
        <end position="361"/>
    </location>
</feature>
<feature type="transmembrane region" description="Helical" evidence="2">
    <location>
        <begin position="58"/>
        <end position="77"/>
    </location>
</feature>
<feature type="compositionally biased region" description="Basic and acidic residues" evidence="1">
    <location>
        <begin position="314"/>
        <end position="333"/>
    </location>
</feature>
<feature type="compositionally biased region" description="Low complexity" evidence="1">
    <location>
        <begin position="1"/>
        <end position="12"/>
    </location>
</feature>
<name>A0A7J6LEK6_PERCH</name>
<evidence type="ECO:0000256" key="1">
    <source>
        <dbReference type="SAM" id="MobiDB-lite"/>
    </source>
</evidence>
<accession>A0A7J6LEK6</accession>
<protein>
    <submittedName>
        <fullName evidence="3">Uncharacterized protein</fullName>
    </submittedName>
</protein>
<gene>
    <name evidence="3" type="ORF">FOL47_008376</name>
</gene>
<dbReference type="OrthoDB" id="10486196at2759"/>
<evidence type="ECO:0000313" key="3">
    <source>
        <dbReference type="EMBL" id="KAF4657626.1"/>
    </source>
</evidence>
<evidence type="ECO:0000313" key="4">
    <source>
        <dbReference type="Proteomes" id="UP000591131"/>
    </source>
</evidence>
<dbReference type="InterPro" id="IPR036770">
    <property type="entry name" value="Ankyrin_rpt-contain_sf"/>
</dbReference>
<comment type="caution">
    <text evidence="3">The sequence shown here is derived from an EMBL/GenBank/DDBJ whole genome shotgun (WGS) entry which is preliminary data.</text>
</comment>
<keyword evidence="2" id="KW-0472">Membrane</keyword>
<keyword evidence="2" id="KW-1133">Transmembrane helix</keyword>
<organism evidence="3 4">
    <name type="scientific">Perkinsus chesapeaki</name>
    <name type="common">Clam parasite</name>
    <name type="synonym">Perkinsus andrewsi</name>
    <dbReference type="NCBI Taxonomy" id="330153"/>
    <lineage>
        <taxon>Eukaryota</taxon>
        <taxon>Sar</taxon>
        <taxon>Alveolata</taxon>
        <taxon>Perkinsozoa</taxon>
        <taxon>Perkinsea</taxon>
        <taxon>Perkinsida</taxon>
        <taxon>Perkinsidae</taxon>
        <taxon>Perkinsus</taxon>
    </lineage>
</organism>
<dbReference type="EMBL" id="JAAPAO010000532">
    <property type="protein sequence ID" value="KAF4657626.1"/>
    <property type="molecule type" value="Genomic_DNA"/>
</dbReference>
<sequence length="361" mass="40498">MQPMRGPQQRMRQQGDDLLDISPSKSRRKSYTTSPMVDLEDSIRGTIRKGHEAITMDPVRVIVFLIIIASLICFVTLGTSVPSPQREFNDLARQPAAKELSSVFLNSCGSGEVRAFRAIVDRYGHTLTTNDRQLCGHYALQSGRKGYLEIVSTLIGMGVDPREEDPTGMALIEVACAEGRDEAFELMLEKDRSLCGDDLYYYAGKAPTQEASRRIVSVIKKTCNNNEVHGKLPDETQALRSDENKRNYESEWSDIASQEKYSKEIASLKAEIVKWRDRAFDAVKQKQDLAARVAVLEAELKSRKTTAPPPPRTEIVKEDDKYEKLWRESKVPERPLTGGPADELISSPLPPPNPLRDTFLS</sequence>
<keyword evidence="4" id="KW-1185">Reference proteome</keyword>